<feature type="domain" description="J" evidence="1">
    <location>
        <begin position="38"/>
        <end position="72"/>
    </location>
</feature>
<dbReference type="AlphaFoldDB" id="A0A0C2DCR6"/>
<dbReference type="PROSITE" id="PS50076">
    <property type="entry name" value="DNAJ_2"/>
    <property type="match status" value="1"/>
</dbReference>
<evidence type="ECO:0000259" key="1">
    <source>
        <dbReference type="PROSITE" id="PS50076"/>
    </source>
</evidence>
<dbReference type="InterPro" id="IPR036869">
    <property type="entry name" value="J_dom_sf"/>
</dbReference>
<dbReference type="InterPro" id="IPR052460">
    <property type="entry name" value="ER_disulfide_reductase"/>
</dbReference>
<dbReference type="SMART" id="SM00271">
    <property type="entry name" value="DnaJ"/>
    <property type="match status" value="1"/>
</dbReference>
<dbReference type="CDD" id="cd06257">
    <property type="entry name" value="DnaJ"/>
    <property type="match status" value="1"/>
</dbReference>
<dbReference type="SUPFAM" id="SSF46565">
    <property type="entry name" value="Chaperone J-domain"/>
    <property type="match status" value="1"/>
</dbReference>
<dbReference type="PRINTS" id="PR00625">
    <property type="entry name" value="JDOMAIN"/>
</dbReference>
<accession>A0A0C2DCR6</accession>
<dbReference type="EMBL" id="KN731160">
    <property type="protein sequence ID" value="KIH60237.1"/>
    <property type="molecule type" value="Genomic_DNA"/>
</dbReference>
<reference evidence="2 3" key="1">
    <citation type="submission" date="2013-12" db="EMBL/GenBank/DDBJ databases">
        <title>Draft genome of the parsitic nematode Ancylostoma duodenale.</title>
        <authorList>
            <person name="Mitreva M."/>
        </authorList>
    </citation>
    <scope>NUCLEOTIDE SEQUENCE [LARGE SCALE GENOMIC DNA]</scope>
    <source>
        <strain evidence="2 3">Zhejiang</strain>
    </source>
</reference>
<dbReference type="GO" id="GO:0005788">
    <property type="term" value="C:endoplasmic reticulum lumen"/>
    <property type="evidence" value="ECO:0007669"/>
    <property type="project" value="TreeGrafter"/>
</dbReference>
<gene>
    <name evidence="2" type="ORF">ANCDUO_09519</name>
</gene>
<dbReference type="PANTHER" id="PTHR44340">
    <property type="entry name" value="DNAJ HOMOLOG SUBFAMILY C MEMBER 10"/>
    <property type="match status" value="1"/>
</dbReference>
<sequence>MLVVFLLLIGFAKRKSNSNMRIPLLILVLTVAVIADEDYYKLLGIERDADDRTIRKAFKKLAIQKHPDKNKT</sequence>
<dbReference type="PANTHER" id="PTHR44340:SF1">
    <property type="entry name" value="DNAJ HOMOLOG SUBFAMILY C MEMBER 10"/>
    <property type="match status" value="1"/>
</dbReference>
<dbReference type="GO" id="GO:0015035">
    <property type="term" value="F:protein-disulfide reductase activity"/>
    <property type="evidence" value="ECO:0007669"/>
    <property type="project" value="TreeGrafter"/>
</dbReference>
<dbReference type="Gene3D" id="1.10.287.110">
    <property type="entry name" value="DnaJ domain"/>
    <property type="match status" value="1"/>
</dbReference>
<dbReference type="GO" id="GO:0036498">
    <property type="term" value="P:IRE1-mediated unfolded protein response"/>
    <property type="evidence" value="ECO:0007669"/>
    <property type="project" value="TreeGrafter"/>
</dbReference>
<name>A0A0C2DCR6_9BILA</name>
<proteinExistence type="predicted"/>
<organism evidence="2 3">
    <name type="scientific">Ancylostoma duodenale</name>
    <dbReference type="NCBI Taxonomy" id="51022"/>
    <lineage>
        <taxon>Eukaryota</taxon>
        <taxon>Metazoa</taxon>
        <taxon>Ecdysozoa</taxon>
        <taxon>Nematoda</taxon>
        <taxon>Chromadorea</taxon>
        <taxon>Rhabditida</taxon>
        <taxon>Rhabditina</taxon>
        <taxon>Rhabditomorpha</taxon>
        <taxon>Strongyloidea</taxon>
        <taxon>Ancylostomatidae</taxon>
        <taxon>Ancylostomatinae</taxon>
        <taxon>Ancylostoma</taxon>
    </lineage>
</organism>
<dbReference type="Pfam" id="PF00226">
    <property type="entry name" value="DnaJ"/>
    <property type="match status" value="1"/>
</dbReference>
<dbReference type="GO" id="GO:0016671">
    <property type="term" value="F:oxidoreductase activity, acting on a sulfur group of donors, disulfide as acceptor"/>
    <property type="evidence" value="ECO:0007669"/>
    <property type="project" value="TreeGrafter"/>
</dbReference>
<evidence type="ECO:0000313" key="3">
    <source>
        <dbReference type="Proteomes" id="UP000054047"/>
    </source>
</evidence>
<dbReference type="Proteomes" id="UP000054047">
    <property type="component" value="Unassembled WGS sequence"/>
</dbReference>
<dbReference type="InterPro" id="IPR001623">
    <property type="entry name" value="DnaJ_domain"/>
</dbReference>
<dbReference type="OrthoDB" id="10250354at2759"/>
<keyword evidence="3" id="KW-1185">Reference proteome</keyword>
<dbReference type="GO" id="GO:0051787">
    <property type="term" value="F:misfolded protein binding"/>
    <property type="evidence" value="ECO:0007669"/>
    <property type="project" value="TreeGrafter"/>
</dbReference>
<evidence type="ECO:0000313" key="2">
    <source>
        <dbReference type="EMBL" id="KIH60237.1"/>
    </source>
</evidence>
<protein>
    <submittedName>
        <fullName evidence="2">DnaJ domain protein</fullName>
    </submittedName>
</protein>